<dbReference type="AlphaFoldDB" id="A0A162GDK0"/>
<accession>A0A162GDK0</accession>
<name>A0A162GDK0_BDEBC</name>
<gene>
    <name evidence="1" type="ORF">AZI87_01030</name>
</gene>
<proteinExistence type="predicted"/>
<sequence length="71" mass="8221">MSDSAKNLEGLQKIVFQNETTALERDKKPGILKIFFQEPNRRKGLNLRPAIVSYRLKTSQLGIHKSAFDWF</sequence>
<evidence type="ECO:0000313" key="2">
    <source>
        <dbReference type="Proteomes" id="UP000075799"/>
    </source>
</evidence>
<evidence type="ECO:0000313" key="1">
    <source>
        <dbReference type="EMBL" id="KYG67890.1"/>
    </source>
</evidence>
<reference evidence="1 2" key="1">
    <citation type="submission" date="2016-03" db="EMBL/GenBank/DDBJ databases">
        <authorList>
            <person name="Ploux O."/>
        </authorList>
    </citation>
    <scope>NUCLEOTIDE SEQUENCE [LARGE SCALE GENOMIC DNA]</scope>
    <source>
        <strain evidence="1 2">EC13</strain>
    </source>
</reference>
<protein>
    <submittedName>
        <fullName evidence="1">Uncharacterized protein</fullName>
    </submittedName>
</protein>
<comment type="caution">
    <text evidence="1">The sequence shown here is derived from an EMBL/GenBank/DDBJ whole genome shotgun (WGS) entry which is preliminary data.</text>
</comment>
<dbReference type="Proteomes" id="UP000075799">
    <property type="component" value="Unassembled WGS sequence"/>
</dbReference>
<organism evidence="1 2">
    <name type="scientific">Bdellovibrio bacteriovorus</name>
    <dbReference type="NCBI Taxonomy" id="959"/>
    <lineage>
        <taxon>Bacteria</taxon>
        <taxon>Pseudomonadati</taxon>
        <taxon>Bdellovibrionota</taxon>
        <taxon>Bdellovibrionia</taxon>
        <taxon>Bdellovibrionales</taxon>
        <taxon>Pseudobdellovibrionaceae</taxon>
        <taxon>Bdellovibrio</taxon>
    </lineage>
</organism>
<dbReference type="EMBL" id="LUKD01000001">
    <property type="protein sequence ID" value="KYG67890.1"/>
    <property type="molecule type" value="Genomic_DNA"/>
</dbReference>